<sequence length="172" mass="19558">MGVTPRERRRSVARFLDEERMEVRERGGELMSLSDASSHLGRCVLRPHPVGRACTDGDLSSSSLIQAREQRWRDAQKGSSSALTVRRRRRRRGLNHVRGHHQKRMGERRGEEGEQKCGPHSSLGRWSCVSGRLLPQSSCPPSISRGERFPTLQQNIMYINLTVNLACSFYSM</sequence>
<evidence type="ECO:0000313" key="2">
    <source>
        <dbReference type="EnsemblPlants" id="ONIVA11G12510.1"/>
    </source>
</evidence>
<dbReference type="HOGENOM" id="CLU_1573202_0_0_1"/>
<accession>A0A0E0J1Q1</accession>
<name>A0A0E0J1Q1_ORYNI</name>
<reference evidence="2" key="1">
    <citation type="submission" date="2015-04" db="UniProtKB">
        <authorList>
            <consortium name="EnsemblPlants"/>
        </authorList>
    </citation>
    <scope>IDENTIFICATION</scope>
    <source>
        <strain evidence="2">SL10</strain>
    </source>
</reference>
<dbReference type="Gramene" id="ONIVA11G12510.1">
    <property type="protein sequence ID" value="ONIVA11G12510.1"/>
    <property type="gene ID" value="ONIVA11G12510"/>
</dbReference>
<proteinExistence type="predicted"/>
<evidence type="ECO:0000256" key="1">
    <source>
        <dbReference type="SAM" id="MobiDB-lite"/>
    </source>
</evidence>
<keyword evidence="3" id="KW-1185">Reference proteome</keyword>
<dbReference type="AlphaFoldDB" id="A0A0E0J1Q1"/>
<dbReference type="OMA" id="LGRWSCV"/>
<dbReference type="Proteomes" id="UP000006591">
    <property type="component" value="Chromosome 11"/>
</dbReference>
<protein>
    <submittedName>
        <fullName evidence="2">Uncharacterized protein</fullName>
    </submittedName>
</protein>
<evidence type="ECO:0000313" key="3">
    <source>
        <dbReference type="Proteomes" id="UP000006591"/>
    </source>
</evidence>
<organism evidence="2">
    <name type="scientific">Oryza nivara</name>
    <name type="common">Indian wild rice</name>
    <name type="synonym">Oryza sativa f. spontanea</name>
    <dbReference type="NCBI Taxonomy" id="4536"/>
    <lineage>
        <taxon>Eukaryota</taxon>
        <taxon>Viridiplantae</taxon>
        <taxon>Streptophyta</taxon>
        <taxon>Embryophyta</taxon>
        <taxon>Tracheophyta</taxon>
        <taxon>Spermatophyta</taxon>
        <taxon>Magnoliopsida</taxon>
        <taxon>Liliopsida</taxon>
        <taxon>Poales</taxon>
        <taxon>Poaceae</taxon>
        <taxon>BOP clade</taxon>
        <taxon>Oryzoideae</taxon>
        <taxon>Oryzeae</taxon>
        <taxon>Oryzinae</taxon>
        <taxon>Oryza</taxon>
    </lineage>
</organism>
<feature type="compositionally biased region" description="Basic residues" evidence="1">
    <location>
        <begin position="85"/>
        <end position="103"/>
    </location>
</feature>
<feature type="region of interest" description="Disordered" evidence="1">
    <location>
        <begin position="70"/>
        <end position="121"/>
    </location>
</feature>
<feature type="compositionally biased region" description="Basic and acidic residues" evidence="1">
    <location>
        <begin position="104"/>
        <end position="117"/>
    </location>
</feature>
<reference evidence="2" key="2">
    <citation type="submission" date="2018-04" db="EMBL/GenBank/DDBJ databases">
        <title>OnivRS2 (Oryza nivara Reference Sequence Version 2).</title>
        <authorList>
            <person name="Zhang J."/>
            <person name="Kudrna D."/>
            <person name="Lee S."/>
            <person name="Talag J."/>
            <person name="Rajasekar S."/>
            <person name="Welchert J."/>
            <person name="Hsing Y.-I."/>
            <person name="Wing R.A."/>
        </authorList>
    </citation>
    <scope>NUCLEOTIDE SEQUENCE [LARGE SCALE GENOMIC DNA]</scope>
    <source>
        <strain evidence="2">SL10</strain>
    </source>
</reference>
<dbReference type="EnsemblPlants" id="ONIVA11G12510.1">
    <property type="protein sequence ID" value="ONIVA11G12510.1"/>
    <property type="gene ID" value="ONIVA11G12510"/>
</dbReference>